<keyword evidence="2" id="KW-0547">Nucleotide-binding</keyword>
<keyword evidence="2" id="KW-0067">ATP-binding</keyword>
<dbReference type="GO" id="GO:0016787">
    <property type="term" value="F:hydrolase activity"/>
    <property type="evidence" value="ECO:0007669"/>
    <property type="project" value="InterPro"/>
</dbReference>
<dbReference type="SUPFAM" id="SSF52540">
    <property type="entry name" value="P-loop containing nucleoside triphosphate hydrolases"/>
    <property type="match status" value="1"/>
</dbReference>
<dbReference type="InterPro" id="IPR001650">
    <property type="entry name" value="Helicase_C-like"/>
</dbReference>
<dbReference type="GO" id="GO:0005524">
    <property type="term" value="F:ATP binding"/>
    <property type="evidence" value="ECO:0007669"/>
    <property type="project" value="InterPro"/>
</dbReference>
<sequence>MSGLFATGASRPLRPHQERAIDLLRQSLGKGNKRVVLQLPTGAGKTRVAAEIVLSARAKGRTVCFTAPAISLIDQTVDAFEGDGVRGIGVIQSSHHRTDPFQPVQVASVQSLGRRALPHSDIVIVDECHARHKVITEWMKAEPNKCFIGLSATPWARGMGDDWQDLVKPVTMQELIDGGWLSPFRVFAPSHPDLSNVATMAGDFHEGQLSEVMRETRLVADVVETWLQRARGLPTLVFAVDLAHAETLQRQFLAAGVNMGYCDASVDLVERQLLFRRMAKGELAGIVNVGTLTTGVDADVRCVVMARPTKSEMLFVQCIGRGLRTAPGKDHCLILDHADNHARLGFVTTIGHDALLTGKEKPEPRNKEQGETLPRVCPSCGAVKARGPCPACGFEPSRQSEIEYEEGELVEIKPKAAKSKELTMAQKQQWYSSLIAIARKRGFSDGWAAHTYRDKTGVWPNQLHKRPVPVPSAEVVAYVKSRDIRRIKSQEARRA</sequence>
<keyword evidence="2" id="KW-0347">Helicase</keyword>
<dbReference type="PANTHER" id="PTHR47396:SF1">
    <property type="entry name" value="ATP-DEPENDENT HELICASE IRC3-RELATED"/>
    <property type="match status" value="1"/>
</dbReference>
<keyword evidence="2" id="KW-0378">Hydrolase</keyword>
<dbReference type="Pfam" id="PF00271">
    <property type="entry name" value="Helicase_C"/>
    <property type="match status" value="1"/>
</dbReference>
<gene>
    <name evidence="2" type="ORF">UFOVP368_60</name>
</gene>
<evidence type="ECO:0000259" key="1">
    <source>
        <dbReference type="PROSITE" id="PS51192"/>
    </source>
</evidence>
<dbReference type="SMART" id="SM00490">
    <property type="entry name" value="HELICc"/>
    <property type="match status" value="1"/>
</dbReference>
<dbReference type="GO" id="GO:0004386">
    <property type="term" value="F:helicase activity"/>
    <property type="evidence" value="ECO:0007669"/>
    <property type="project" value="UniProtKB-KW"/>
</dbReference>
<dbReference type="GO" id="GO:0003677">
    <property type="term" value="F:DNA binding"/>
    <property type="evidence" value="ECO:0007669"/>
    <property type="project" value="InterPro"/>
</dbReference>
<evidence type="ECO:0000313" key="2">
    <source>
        <dbReference type="EMBL" id="CAB5223113.1"/>
    </source>
</evidence>
<dbReference type="InterPro" id="IPR050742">
    <property type="entry name" value="Helicase_Restrict-Modif_Enz"/>
</dbReference>
<proteinExistence type="predicted"/>
<reference evidence="2" key="1">
    <citation type="submission" date="2020-05" db="EMBL/GenBank/DDBJ databases">
        <authorList>
            <person name="Chiriac C."/>
            <person name="Salcher M."/>
            <person name="Ghai R."/>
            <person name="Kavagutti S V."/>
        </authorList>
    </citation>
    <scope>NUCLEOTIDE SEQUENCE</scope>
</reference>
<protein>
    <submittedName>
        <fullName evidence="2">SSL2 DNA or RNA helicases of superfamily II</fullName>
    </submittedName>
</protein>
<accession>A0A6J7X768</accession>
<dbReference type="Pfam" id="PF04851">
    <property type="entry name" value="ResIII"/>
    <property type="match status" value="1"/>
</dbReference>
<dbReference type="SMART" id="SM00487">
    <property type="entry name" value="DEXDc"/>
    <property type="match status" value="1"/>
</dbReference>
<dbReference type="InterPro" id="IPR014001">
    <property type="entry name" value="Helicase_ATP-bd"/>
</dbReference>
<dbReference type="PROSITE" id="PS51192">
    <property type="entry name" value="HELICASE_ATP_BIND_1"/>
    <property type="match status" value="1"/>
</dbReference>
<organism evidence="2">
    <name type="scientific">uncultured Caudovirales phage</name>
    <dbReference type="NCBI Taxonomy" id="2100421"/>
    <lineage>
        <taxon>Viruses</taxon>
        <taxon>Duplodnaviria</taxon>
        <taxon>Heunggongvirae</taxon>
        <taxon>Uroviricota</taxon>
        <taxon>Caudoviricetes</taxon>
        <taxon>Peduoviridae</taxon>
        <taxon>Maltschvirus</taxon>
        <taxon>Maltschvirus maltsch</taxon>
    </lineage>
</organism>
<dbReference type="InterPro" id="IPR006935">
    <property type="entry name" value="Helicase/UvrB_N"/>
</dbReference>
<feature type="domain" description="Helicase ATP-binding" evidence="1">
    <location>
        <begin position="26"/>
        <end position="172"/>
    </location>
</feature>
<dbReference type="Gene3D" id="3.40.50.300">
    <property type="entry name" value="P-loop containing nucleotide triphosphate hydrolases"/>
    <property type="match status" value="2"/>
</dbReference>
<dbReference type="EMBL" id="LR798303">
    <property type="protein sequence ID" value="CAB5223113.1"/>
    <property type="molecule type" value="Genomic_DNA"/>
</dbReference>
<dbReference type="PANTHER" id="PTHR47396">
    <property type="entry name" value="TYPE I RESTRICTION ENZYME ECOKI R PROTEIN"/>
    <property type="match status" value="1"/>
</dbReference>
<name>A0A6J7X768_9CAUD</name>
<dbReference type="InterPro" id="IPR027417">
    <property type="entry name" value="P-loop_NTPase"/>
</dbReference>